<keyword evidence="2" id="KW-1185">Reference proteome</keyword>
<dbReference type="Proteomes" id="UP000704762">
    <property type="component" value="Unassembled WGS sequence"/>
</dbReference>
<evidence type="ECO:0008006" key="3">
    <source>
        <dbReference type="Google" id="ProtNLM"/>
    </source>
</evidence>
<proteinExistence type="predicted"/>
<organism evidence="1 2">
    <name type="scientific">Microlunatus panaciterrae</name>
    <dbReference type="NCBI Taxonomy" id="400768"/>
    <lineage>
        <taxon>Bacteria</taxon>
        <taxon>Bacillati</taxon>
        <taxon>Actinomycetota</taxon>
        <taxon>Actinomycetes</taxon>
        <taxon>Propionibacteriales</taxon>
        <taxon>Propionibacteriaceae</taxon>
        <taxon>Microlunatus</taxon>
    </lineage>
</organism>
<comment type="caution">
    <text evidence="1">The sequence shown here is derived from an EMBL/GenBank/DDBJ whole genome shotgun (WGS) entry which is preliminary data.</text>
</comment>
<sequence length="125" mass="13630">MAYWKALDSMYQAGGADRPTAAMKETMTGEALALMSRIAKDTQAEKVRQSGTTKITATTVVVVNISNSPRVVSLESCVDRTQVRVRRNGSVITTTPKFLSEQPELHFVAGRWKVAAITSQAPKKC</sequence>
<name>A0ABS2RHA1_9ACTN</name>
<evidence type="ECO:0000313" key="2">
    <source>
        <dbReference type="Proteomes" id="UP000704762"/>
    </source>
</evidence>
<dbReference type="EMBL" id="JAFBCF010000001">
    <property type="protein sequence ID" value="MBM7798048.1"/>
    <property type="molecule type" value="Genomic_DNA"/>
</dbReference>
<dbReference type="RefSeq" id="WP_204916658.1">
    <property type="nucleotide sequence ID" value="NZ_BAAAQP010000011.1"/>
</dbReference>
<evidence type="ECO:0000313" key="1">
    <source>
        <dbReference type="EMBL" id="MBM7798048.1"/>
    </source>
</evidence>
<protein>
    <recommendedName>
        <fullName evidence="3">Mce-associated membrane protein</fullName>
    </recommendedName>
</protein>
<reference evidence="1 2" key="1">
    <citation type="submission" date="2021-01" db="EMBL/GenBank/DDBJ databases">
        <title>Sequencing the genomes of 1000 actinobacteria strains.</title>
        <authorList>
            <person name="Klenk H.-P."/>
        </authorList>
    </citation>
    <scope>NUCLEOTIDE SEQUENCE [LARGE SCALE GENOMIC DNA]</scope>
    <source>
        <strain evidence="1 2">DSM 18662</strain>
    </source>
</reference>
<accession>A0ABS2RHA1</accession>
<gene>
    <name evidence="1" type="ORF">JOE57_000969</name>
</gene>